<evidence type="ECO:0000256" key="1">
    <source>
        <dbReference type="SAM" id="MobiDB-lite"/>
    </source>
</evidence>
<dbReference type="OrthoDB" id="5961at2759"/>
<proteinExistence type="predicted"/>
<sequence length="148" mass="17130">MESKDDGNVSKKRHLDSHGPPILFSFPEPVTDSGNSLNTRPYSTNAYRRTIKRRDRTLYNTYRSSNTTTTTTTTSKDNSNNNILHTLKRIGRILYDAIDANVEEHLREIIQLRSECSRNYIINRCNPEERLPAAETACKKWELYPLII</sequence>
<dbReference type="Proteomes" id="UP000266861">
    <property type="component" value="Unassembled WGS sequence"/>
</dbReference>
<gene>
    <name evidence="3" type="ORF">Glove_166g250</name>
</gene>
<protein>
    <recommendedName>
        <fullName evidence="2">Brl1/Brr6 domain-containing protein</fullName>
    </recommendedName>
</protein>
<keyword evidence="4" id="KW-1185">Reference proteome</keyword>
<dbReference type="EMBL" id="PQFF01000156">
    <property type="protein sequence ID" value="RHZ78279.1"/>
    <property type="molecule type" value="Genomic_DNA"/>
</dbReference>
<organism evidence="3 4">
    <name type="scientific">Diversispora epigaea</name>
    <dbReference type="NCBI Taxonomy" id="1348612"/>
    <lineage>
        <taxon>Eukaryota</taxon>
        <taxon>Fungi</taxon>
        <taxon>Fungi incertae sedis</taxon>
        <taxon>Mucoromycota</taxon>
        <taxon>Glomeromycotina</taxon>
        <taxon>Glomeromycetes</taxon>
        <taxon>Diversisporales</taxon>
        <taxon>Diversisporaceae</taxon>
        <taxon>Diversispora</taxon>
    </lineage>
</organism>
<dbReference type="GO" id="GO:0031965">
    <property type="term" value="C:nuclear membrane"/>
    <property type="evidence" value="ECO:0007669"/>
    <property type="project" value="InterPro"/>
</dbReference>
<accession>A0A397IQK0</accession>
<dbReference type="InterPro" id="IPR018767">
    <property type="entry name" value="Brl1/Brr6_dom"/>
</dbReference>
<name>A0A397IQK0_9GLOM</name>
<feature type="region of interest" description="Disordered" evidence="1">
    <location>
        <begin position="1"/>
        <end position="43"/>
    </location>
</feature>
<evidence type="ECO:0000313" key="3">
    <source>
        <dbReference type="EMBL" id="RHZ78279.1"/>
    </source>
</evidence>
<dbReference type="GO" id="GO:0055088">
    <property type="term" value="P:lipid homeostasis"/>
    <property type="evidence" value="ECO:0007669"/>
    <property type="project" value="InterPro"/>
</dbReference>
<reference evidence="3 4" key="1">
    <citation type="submission" date="2018-08" db="EMBL/GenBank/DDBJ databases">
        <title>Genome and evolution of the arbuscular mycorrhizal fungus Diversispora epigaea (formerly Glomus versiforme) and its bacterial endosymbionts.</title>
        <authorList>
            <person name="Sun X."/>
            <person name="Fei Z."/>
            <person name="Harrison M."/>
        </authorList>
    </citation>
    <scope>NUCLEOTIDE SEQUENCE [LARGE SCALE GENOMIC DNA]</scope>
    <source>
        <strain evidence="3 4">IT104</strain>
    </source>
</reference>
<feature type="compositionally biased region" description="Polar residues" evidence="1">
    <location>
        <begin position="32"/>
        <end position="43"/>
    </location>
</feature>
<dbReference type="Pfam" id="PF10104">
    <property type="entry name" value="Brr6_like_C_C"/>
    <property type="match status" value="1"/>
</dbReference>
<feature type="domain" description="Brl1/Brr6" evidence="2">
    <location>
        <begin position="92"/>
        <end position="142"/>
    </location>
</feature>
<evidence type="ECO:0000259" key="2">
    <source>
        <dbReference type="Pfam" id="PF10104"/>
    </source>
</evidence>
<comment type="caution">
    <text evidence="3">The sequence shown here is derived from an EMBL/GenBank/DDBJ whole genome shotgun (WGS) entry which is preliminary data.</text>
</comment>
<evidence type="ECO:0000313" key="4">
    <source>
        <dbReference type="Proteomes" id="UP000266861"/>
    </source>
</evidence>
<dbReference type="AlphaFoldDB" id="A0A397IQK0"/>